<evidence type="ECO:0000256" key="1">
    <source>
        <dbReference type="SAM" id="SignalP"/>
    </source>
</evidence>
<proteinExistence type="predicted"/>
<comment type="caution">
    <text evidence="2">The sequence shown here is derived from an EMBL/GenBank/DDBJ whole genome shotgun (WGS) entry which is preliminary data.</text>
</comment>
<keyword evidence="1" id="KW-0732">Signal</keyword>
<dbReference type="EMBL" id="JBHSGA010000003">
    <property type="protein sequence ID" value="MFC4525122.1"/>
    <property type="molecule type" value="Genomic_DNA"/>
</dbReference>
<keyword evidence="3" id="KW-1185">Reference proteome</keyword>
<evidence type="ECO:0008006" key="4">
    <source>
        <dbReference type="Google" id="ProtNLM"/>
    </source>
</evidence>
<accession>A0ABV9BWS3</accession>
<evidence type="ECO:0000313" key="3">
    <source>
        <dbReference type="Proteomes" id="UP001595961"/>
    </source>
</evidence>
<dbReference type="RefSeq" id="WP_266149970.1">
    <property type="nucleotide sequence ID" value="NZ_CP064028.1"/>
</dbReference>
<evidence type="ECO:0000313" key="2">
    <source>
        <dbReference type="EMBL" id="MFC4525122.1"/>
    </source>
</evidence>
<reference evidence="3" key="1">
    <citation type="journal article" date="2019" name="Int. J. Syst. Evol. Microbiol.">
        <title>The Global Catalogue of Microorganisms (GCM) 10K type strain sequencing project: providing services to taxonomists for standard genome sequencing and annotation.</title>
        <authorList>
            <consortium name="The Broad Institute Genomics Platform"/>
            <consortium name="The Broad Institute Genome Sequencing Center for Infectious Disease"/>
            <person name="Wu L."/>
            <person name="Ma J."/>
        </authorList>
    </citation>
    <scope>NUCLEOTIDE SEQUENCE [LARGE SCALE GENOMIC DNA]</scope>
    <source>
        <strain evidence="3">CCM 4481</strain>
    </source>
</reference>
<name>A0ABV9BWS3_9GAMM</name>
<gene>
    <name evidence="2" type="ORF">ACFO5W_00615</name>
</gene>
<feature type="chain" id="PRO_5045927536" description="DUF1579 domain-containing protein" evidence="1">
    <location>
        <begin position="27"/>
        <end position="195"/>
    </location>
</feature>
<protein>
    <recommendedName>
        <fullName evidence="4">DUF1579 domain-containing protein</fullName>
    </recommendedName>
</protein>
<dbReference type="Proteomes" id="UP001595961">
    <property type="component" value="Unassembled WGS sequence"/>
</dbReference>
<organism evidence="2 3">
    <name type="scientific">Dyella halodurans</name>
    <dbReference type="NCBI Taxonomy" id="1920171"/>
    <lineage>
        <taxon>Bacteria</taxon>
        <taxon>Pseudomonadati</taxon>
        <taxon>Pseudomonadota</taxon>
        <taxon>Gammaproteobacteria</taxon>
        <taxon>Lysobacterales</taxon>
        <taxon>Rhodanobacteraceae</taxon>
        <taxon>Dyella</taxon>
    </lineage>
</organism>
<sequence length="195" mass="21059">MTPFVRRAFAVALSLSFASVVAQAVAADAGIPTANAPESHQFDFLLGQWQVKGEVKVGGLIAMIHGTPKLAGSWKATRAVDGKGIEDELQLTDPSGNPLSSVHSTRIYSRDENCWKITGLDARDGHAQPSTGHWQDGEMVVIGSGTDHDGSHYRSRTHFNAITPTGFRMVQDRSYDEGKTWDTAHVTLNASRTGN</sequence>
<feature type="signal peptide" evidence="1">
    <location>
        <begin position="1"/>
        <end position="26"/>
    </location>
</feature>